<dbReference type="InterPro" id="IPR025701">
    <property type="entry name" value="UBQ-conjugat_E2_E"/>
</dbReference>
<evidence type="ECO:0000313" key="2">
    <source>
        <dbReference type="Proteomes" id="UP000750197"/>
    </source>
</evidence>
<dbReference type="EMBL" id="JAHEAC010000009">
    <property type="protein sequence ID" value="MBX8643504.1"/>
    <property type="molecule type" value="Genomic_DNA"/>
</dbReference>
<accession>A0A8J7YV67</accession>
<reference evidence="1" key="1">
    <citation type="submission" date="2021-05" db="EMBL/GenBank/DDBJ databases">
        <title>Genomic insights into ecological role and evolution of a novel Thermoplasmata order Candidatus Sysuiplasmatales.</title>
        <authorList>
            <person name="Yuan Y."/>
        </authorList>
    </citation>
    <scope>NUCLEOTIDE SEQUENCE</scope>
    <source>
        <strain evidence="1">TUT19-bin139</strain>
    </source>
</reference>
<dbReference type="Pfam" id="PF14462">
    <property type="entry name" value="Prok-E2_E"/>
    <property type="match status" value="1"/>
</dbReference>
<protein>
    <submittedName>
        <fullName evidence="1">Uncharacterized protein</fullName>
    </submittedName>
</protein>
<comment type="caution">
    <text evidence="1">The sequence shown here is derived from an EMBL/GenBank/DDBJ whole genome shotgun (WGS) entry which is preliminary data.</text>
</comment>
<gene>
    <name evidence="1" type="ORF">KIY12_02070</name>
</gene>
<name>A0A8J7YV67_9ARCH</name>
<proteinExistence type="predicted"/>
<dbReference type="AlphaFoldDB" id="A0A8J7YV67"/>
<evidence type="ECO:0000313" key="1">
    <source>
        <dbReference type="EMBL" id="MBX8643504.1"/>
    </source>
</evidence>
<sequence>MNSIFDVHFKDLVERHPGASIDLRPDGSRLVSVPNYALPRGGWNASATTIYFIVMSSYPQAKPDCFWTDPELRLARGGTPKNSSINKNHGGAQNLLWFSWHASTWNPNKDSLLTYLRVIDRRLREFQ</sequence>
<dbReference type="Proteomes" id="UP000750197">
    <property type="component" value="Unassembled WGS sequence"/>
</dbReference>
<organism evidence="1 2">
    <name type="scientific">Candidatus Sysuiplasma superficiale</name>
    <dbReference type="NCBI Taxonomy" id="2823368"/>
    <lineage>
        <taxon>Archaea</taxon>
        <taxon>Methanobacteriati</taxon>
        <taxon>Thermoplasmatota</taxon>
        <taxon>Thermoplasmata</taxon>
        <taxon>Candidatus Sysuiplasmatales</taxon>
        <taxon>Candidatus Sysuiplasmataceae</taxon>
        <taxon>Candidatus Sysuiplasma</taxon>
    </lineage>
</organism>